<feature type="region of interest" description="Disordered" evidence="1">
    <location>
        <begin position="98"/>
        <end position="147"/>
    </location>
</feature>
<evidence type="ECO:0000256" key="1">
    <source>
        <dbReference type="SAM" id="MobiDB-lite"/>
    </source>
</evidence>
<keyword evidence="2" id="KW-0472">Membrane</keyword>
<evidence type="ECO:0000313" key="5">
    <source>
        <dbReference type="Proteomes" id="UP000646548"/>
    </source>
</evidence>
<name>A0A834FBF2_ORYME</name>
<dbReference type="Proteomes" id="UP000646548">
    <property type="component" value="Unassembled WGS sequence"/>
</dbReference>
<evidence type="ECO:0000256" key="3">
    <source>
        <dbReference type="SAM" id="SignalP"/>
    </source>
</evidence>
<evidence type="ECO:0000256" key="2">
    <source>
        <dbReference type="SAM" id="Phobius"/>
    </source>
</evidence>
<feature type="compositionally biased region" description="Low complexity" evidence="1">
    <location>
        <begin position="163"/>
        <end position="197"/>
    </location>
</feature>
<keyword evidence="2" id="KW-1133">Transmembrane helix</keyword>
<feature type="region of interest" description="Disordered" evidence="1">
    <location>
        <begin position="159"/>
        <end position="232"/>
    </location>
</feature>
<feature type="signal peptide" evidence="3">
    <location>
        <begin position="1"/>
        <end position="20"/>
    </location>
</feature>
<proteinExistence type="predicted"/>
<feature type="chain" id="PRO_5032344844" evidence="3">
    <location>
        <begin position="21"/>
        <end position="294"/>
    </location>
</feature>
<accession>A0A834FBF2</accession>
<gene>
    <name evidence="4" type="ORF">FQA47_019584</name>
</gene>
<reference evidence="4" key="1">
    <citation type="journal article" name="BMC Genomics">
        <title>Long-read sequencing and de novo genome assembly of marine medaka (Oryzias melastigma).</title>
        <authorList>
            <person name="Liang P."/>
            <person name="Saqib H.S.A."/>
            <person name="Ni X."/>
            <person name="Shen Y."/>
        </authorList>
    </citation>
    <scope>NUCLEOTIDE SEQUENCE</scope>
    <source>
        <strain evidence="4">Bigg-433</strain>
    </source>
</reference>
<feature type="compositionally biased region" description="Low complexity" evidence="1">
    <location>
        <begin position="111"/>
        <end position="142"/>
    </location>
</feature>
<feature type="compositionally biased region" description="Polar residues" evidence="1">
    <location>
        <begin position="203"/>
        <end position="214"/>
    </location>
</feature>
<sequence>MELTVLVPLLSLLVLKLGYADHDENLHTASPVSAEQVPVGPAGAEVPDLNQNHSIQAWNISDTNTNSSSSLSNNARVEIKNSSESLQPADYNVTDVGTTNVSDTHKSPTIPALLRPNTTLLPTPGVIHTTTAPTVNTTLPTNDSDISNHSAALDLVSVTTSKQPTQTETASTPTTTEPKVSSTSSGSSLSTSSPSSTAPLKPTAQSDTSTQTKAHTGRPAQLNVGGDTVTTNKTPTLDPLLAGLVSAFILTAIIIASLLFFKLRRRDSRPEFRRLQDLPMDDMMEDTPLSMYSY</sequence>
<evidence type="ECO:0000313" key="4">
    <source>
        <dbReference type="EMBL" id="KAF6727949.1"/>
    </source>
</evidence>
<dbReference type="AlphaFoldDB" id="A0A834FBF2"/>
<feature type="transmembrane region" description="Helical" evidence="2">
    <location>
        <begin position="240"/>
        <end position="261"/>
    </location>
</feature>
<keyword evidence="3" id="KW-0732">Signal</keyword>
<organism evidence="4 5">
    <name type="scientific">Oryzias melastigma</name>
    <name type="common">Marine medaka</name>
    <dbReference type="NCBI Taxonomy" id="30732"/>
    <lineage>
        <taxon>Eukaryota</taxon>
        <taxon>Metazoa</taxon>
        <taxon>Chordata</taxon>
        <taxon>Craniata</taxon>
        <taxon>Vertebrata</taxon>
        <taxon>Euteleostomi</taxon>
        <taxon>Actinopterygii</taxon>
        <taxon>Neopterygii</taxon>
        <taxon>Teleostei</taxon>
        <taxon>Neoteleostei</taxon>
        <taxon>Acanthomorphata</taxon>
        <taxon>Ovalentaria</taxon>
        <taxon>Atherinomorphae</taxon>
        <taxon>Beloniformes</taxon>
        <taxon>Adrianichthyidae</taxon>
        <taxon>Oryziinae</taxon>
        <taxon>Oryzias</taxon>
    </lineage>
</organism>
<protein>
    <submittedName>
        <fullName evidence="4">Uncharacterized protein</fullName>
    </submittedName>
</protein>
<comment type="caution">
    <text evidence="4">The sequence shown here is derived from an EMBL/GenBank/DDBJ whole genome shotgun (WGS) entry which is preliminary data.</text>
</comment>
<keyword evidence="2" id="KW-0812">Transmembrane</keyword>
<dbReference type="EMBL" id="WKFB01000296">
    <property type="protein sequence ID" value="KAF6727949.1"/>
    <property type="molecule type" value="Genomic_DNA"/>
</dbReference>